<evidence type="ECO:0000256" key="2">
    <source>
        <dbReference type="ARBA" id="ARBA00022679"/>
    </source>
</evidence>
<dbReference type="InterPro" id="IPR000863">
    <property type="entry name" value="Sulfotransferase_dom"/>
</dbReference>
<keyword evidence="6" id="KW-1185">Reference proteome</keyword>
<organism evidence="5 6">
    <name type="scientific">Kingdonia uniflora</name>
    <dbReference type="NCBI Taxonomy" id="39325"/>
    <lineage>
        <taxon>Eukaryota</taxon>
        <taxon>Viridiplantae</taxon>
        <taxon>Streptophyta</taxon>
        <taxon>Embryophyta</taxon>
        <taxon>Tracheophyta</taxon>
        <taxon>Spermatophyta</taxon>
        <taxon>Magnoliopsida</taxon>
        <taxon>Ranunculales</taxon>
        <taxon>Circaeasteraceae</taxon>
        <taxon>Kingdonia</taxon>
    </lineage>
</organism>
<name>A0A7J7LG71_9MAGN</name>
<evidence type="ECO:0000259" key="4">
    <source>
        <dbReference type="Pfam" id="PF00685"/>
    </source>
</evidence>
<keyword evidence="2 3" id="KW-0808">Transferase</keyword>
<evidence type="ECO:0000313" key="5">
    <source>
        <dbReference type="EMBL" id="KAF6141623.1"/>
    </source>
</evidence>
<dbReference type="GO" id="GO:0008146">
    <property type="term" value="F:sulfotransferase activity"/>
    <property type="evidence" value="ECO:0007669"/>
    <property type="project" value="InterPro"/>
</dbReference>
<dbReference type="AlphaFoldDB" id="A0A7J7LG71"/>
<accession>A0A7J7LG71</accession>
<comment type="similarity">
    <text evidence="1 3">Belongs to the sulfotransferase 1 family.</text>
</comment>
<protein>
    <recommendedName>
        <fullName evidence="3">Sulfotransferase</fullName>
        <ecNumber evidence="3">2.8.2.-</ecNumber>
    </recommendedName>
</protein>
<gene>
    <name evidence="5" type="ORF">GIB67_001175</name>
</gene>
<evidence type="ECO:0000313" key="6">
    <source>
        <dbReference type="Proteomes" id="UP000541444"/>
    </source>
</evidence>
<dbReference type="SUPFAM" id="SSF52540">
    <property type="entry name" value="P-loop containing nucleoside triphosphate hydrolases"/>
    <property type="match status" value="1"/>
</dbReference>
<dbReference type="EC" id="2.8.2.-" evidence="3"/>
<comment type="caution">
    <text evidence="5">The sequence shown here is derived from an EMBL/GenBank/DDBJ whole genome shotgun (WGS) entry which is preliminary data.</text>
</comment>
<dbReference type="Gene3D" id="3.40.50.300">
    <property type="entry name" value="P-loop containing nucleotide triphosphate hydrolases"/>
    <property type="match status" value="1"/>
</dbReference>
<proteinExistence type="inferred from homology"/>
<evidence type="ECO:0000256" key="3">
    <source>
        <dbReference type="RuleBase" id="RU361155"/>
    </source>
</evidence>
<dbReference type="Proteomes" id="UP000541444">
    <property type="component" value="Unassembled WGS sequence"/>
</dbReference>
<reference evidence="5 6" key="1">
    <citation type="journal article" date="2020" name="IScience">
        <title>Genome Sequencing of the Endangered Kingdonia uniflora (Circaeasteraceae, Ranunculales) Reveals Potential Mechanisms of Evolutionary Specialization.</title>
        <authorList>
            <person name="Sun Y."/>
            <person name="Deng T."/>
            <person name="Zhang A."/>
            <person name="Moore M.J."/>
            <person name="Landis J.B."/>
            <person name="Lin N."/>
            <person name="Zhang H."/>
            <person name="Zhang X."/>
            <person name="Huang J."/>
            <person name="Zhang X."/>
            <person name="Sun H."/>
            <person name="Wang H."/>
        </authorList>
    </citation>
    <scope>NUCLEOTIDE SEQUENCE [LARGE SCALE GENOMIC DNA]</scope>
    <source>
        <strain evidence="5">TB1705</strain>
        <tissue evidence="5">Leaf</tissue>
    </source>
</reference>
<dbReference type="EMBL" id="JACGCM010002300">
    <property type="protein sequence ID" value="KAF6141623.1"/>
    <property type="molecule type" value="Genomic_DNA"/>
</dbReference>
<dbReference type="Pfam" id="PF00685">
    <property type="entry name" value="Sulfotransfer_1"/>
    <property type="match status" value="1"/>
</dbReference>
<dbReference type="OrthoDB" id="1731796at2759"/>
<evidence type="ECO:0000256" key="1">
    <source>
        <dbReference type="ARBA" id="ARBA00005771"/>
    </source>
</evidence>
<dbReference type="PANTHER" id="PTHR11783">
    <property type="entry name" value="SULFOTRANSFERASE SULT"/>
    <property type="match status" value="1"/>
</dbReference>
<feature type="domain" description="Sulfotransferase" evidence="4">
    <location>
        <begin position="7"/>
        <end position="107"/>
    </location>
</feature>
<sequence>MESPTPDLSGIPSPRVFHTHLFYNVLPESIKNSKSKIVYVVRNPKDTFISLWHFMNEIRTNEPGPFPIEKAFESFYNGVHSHGPFFDHVLQYWTESLNSPNKIVFLKSRR</sequence>
<dbReference type="InterPro" id="IPR027417">
    <property type="entry name" value="P-loop_NTPase"/>
</dbReference>